<sequence length="651" mass="72890">MPLTSITSKYGDRSTRGGSKQTGDRSTRGGSKSVLPGYEADRRSIYKRGIKRSIYKRGIKTGDRSTRGGSKQTGDRSIRGGSKSVLPGYEADRRSIYKRGIKRQTEDRSTRGGSKSVLPGYEADRRSIYKRGIKVGTSRLRGRPEIDIQEGDQSRYFSATRQTGDRSTRGGSKSVLPGYEADRRSIYKRGIKRSIYKRGIKTGDRSTRGGSKQTGDRSTRGGSKSVLPGYEADRRSIYKRGIKRQTEDRSTRGGSKQTGDRSTREGSKSVLPGYEADRRSIYKRGIKVGTSRLRGRPEIDLQEGDQSRYFPATRQTGDRSTRGGSKSVLPGYEADRRSIYKRGIKVGTSRLRGRPEIDIQEGDQSQYFPATRQTGDRSTRGGSKSVLPGYGADRRSIYKRWTKVGTSRLRGRPEIDLQEGDQSRYFSATRQTGDRSTRGGSKSVLPGYEADRRSIYKRGIKADRRSIYKRGIKVGTSRLRGRPEIDIQEGDQSQYFPATRQTGDRSTRGGSKSVLPGYGADRRSIYKRWTKADRRSIYKRGIKVGTSRLRGRPEIDLQEGDQSRYFPATRQTGDRSTRGGSKSVLSGYEADRRSIYKRGIKVGTSRLRGRPEIDLQEGDQSRYFPATRQTGDRSTRGGSKSVLPGYEADQK</sequence>
<feature type="compositionally biased region" description="Polar residues" evidence="1">
    <location>
        <begin position="362"/>
        <end position="373"/>
    </location>
</feature>
<evidence type="ECO:0000313" key="3">
    <source>
        <dbReference type="Proteomes" id="UP000828390"/>
    </source>
</evidence>
<evidence type="ECO:0000313" key="2">
    <source>
        <dbReference type="EMBL" id="KAH3781439.1"/>
    </source>
</evidence>
<feature type="compositionally biased region" description="Basic and acidic residues" evidence="1">
    <location>
        <begin position="258"/>
        <end position="267"/>
    </location>
</feature>
<feature type="region of interest" description="Disordered" evidence="1">
    <location>
        <begin position="56"/>
        <end position="127"/>
    </location>
</feature>
<feature type="region of interest" description="Disordered" evidence="1">
    <location>
        <begin position="144"/>
        <end position="277"/>
    </location>
</feature>
<proteinExistence type="predicted"/>
<reference evidence="2" key="2">
    <citation type="submission" date="2020-11" db="EMBL/GenBank/DDBJ databases">
        <authorList>
            <person name="McCartney M.A."/>
            <person name="Auch B."/>
            <person name="Kono T."/>
            <person name="Mallez S."/>
            <person name="Becker A."/>
            <person name="Gohl D.M."/>
            <person name="Silverstein K.A.T."/>
            <person name="Koren S."/>
            <person name="Bechman K.B."/>
            <person name="Herman A."/>
            <person name="Abrahante J.E."/>
            <person name="Garbe J."/>
        </authorList>
    </citation>
    <scope>NUCLEOTIDE SEQUENCE</scope>
    <source>
        <strain evidence="2">Duluth1</strain>
        <tissue evidence="2">Whole animal</tissue>
    </source>
</reference>
<evidence type="ECO:0000256" key="1">
    <source>
        <dbReference type="SAM" id="MobiDB-lite"/>
    </source>
</evidence>
<feature type="compositionally biased region" description="Basic residues" evidence="1">
    <location>
        <begin position="186"/>
        <end position="200"/>
    </location>
</feature>
<keyword evidence="3" id="KW-1185">Reference proteome</keyword>
<feature type="region of interest" description="Disordered" evidence="1">
    <location>
        <begin position="416"/>
        <end position="446"/>
    </location>
</feature>
<dbReference type="EMBL" id="JAIWYP010000008">
    <property type="protein sequence ID" value="KAH3781439.1"/>
    <property type="molecule type" value="Genomic_DNA"/>
</dbReference>
<dbReference type="AlphaFoldDB" id="A0A9D4EL88"/>
<reference evidence="2" key="1">
    <citation type="journal article" date="2019" name="bioRxiv">
        <title>The Genome of the Zebra Mussel, Dreissena polymorpha: A Resource for Invasive Species Research.</title>
        <authorList>
            <person name="McCartney M.A."/>
            <person name="Auch B."/>
            <person name="Kono T."/>
            <person name="Mallez S."/>
            <person name="Zhang Y."/>
            <person name="Obille A."/>
            <person name="Becker A."/>
            <person name="Abrahante J.E."/>
            <person name="Garbe J."/>
            <person name="Badalamenti J.P."/>
            <person name="Herman A."/>
            <person name="Mangelson H."/>
            <person name="Liachko I."/>
            <person name="Sullivan S."/>
            <person name="Sone E.D."/>
            <person name="Koren S."/>
            <person name="Silverstein K.A.T."/>
            <person name="Beckman K.B."/>
            <person name="Gohl D.M."/>
        </authorList>
    </citation>
    <scope>NUCLEOTIDE SEQUENCE</scope>
    <source>
        <strain evidence="2">Duluth1</strain>
        <tissue evidence="2">Whole animal</tissue>
    </source>
</reference>
<feature type="compositionally biased region" description="Polar residues" evidence="1">
    <location>
        <begin position="490"/>
        <end position="501"/>
    </location>
</feature>
<feature type="region of interest" description="Disordered" evidence="1">
    <location>
        <begin position="360"/>
        <end position="388"/>
    </location>
</feature>
<accession>A0A9D4EL88</accession>
<feature type="region of interest" description="Disordered" evidence="1">
    <location>
        <begin position="607"/>
        <end position="651"/>
    </location>
</feature>
<gene>
    <name evidence="2" type="ORF">DPMN_159266</name>
</gene>
<protein>
    <submittedName>
        <fullName evidence="2">Uncharacterized protein</fullName>
    </submittedName>
</protein>
<name>A0A9D4EL88_DREPO</name>
<comment type="caution">
    <text evidence="2">The sequence shown here is derived from an EMBL/GenBank/DDBJ whole genome shotgun (WGS) entry which is preliminary data.</text>
</comment>
<feature type="region of interest" description="Disordered" evidence="1">
    <location>
        <begin position="293"/>
        <end position="330"/>
    </location>
</feature>
<feature type="region of interest" description="Disordered" evidence="1">
    <location>
        <begin position="489"/>
        <end position="517"/>
    </location>
</feature>
<dbReference type="Proteomes" id="UP000828390">
    <property type="component" value="Unassembled WGS sequence"/>
</dbReference>
<organism evidence="2 3">
    <name type="scientific">Dreissena polymorpha</name>
    <name type="common">Zebra mussel</name>
    <name type="synonym">Mytilus polymorpha</name>
    <dbReference type="NCBI Taxonomy" id="45954"/>
    <lineage>
        <taxon>Eukaryota</taxon>
        <taxon>Metazoa</taxon>
        <taxon>Spiralia</taxon>
        <taxon>Lophotrochozoa</taxon>
        <taxon>Mollusca</taxon>
        <taxon>Bivalvia</taxon>
        <taxon>Autobranchia</taxon>
        <taxon>Heteroconchia</taxon>
        <taxon>Euheterodonta</taxon>
        <taxon>Imparidentia</taxon>
        <taxon>Neoheterodontei</taxon>
        <taxon>Myida</taxon>
        <taxon>Dreissenoidea</taxon>
        <taxon>Dreissenidae</taxon>
        <taxon>Dreissena</taxon>
    </lineage>
</organism>
<feature type="region of interest" description="Disordered" evidence="1">
    <location>
        <begin position="551"/>
        <end position="590"/>
    </location>
</feature>
<feature type="region of interest" description="Disordered" evidence="1">
    <location>
        <begin position="1"/>
        <end position="43"/>
    </location>
</feature>